<accession>A0ABY5MS31</accession>
<evidence type="ECO:0000256" key="5">
    <source>
        <dbReference type="ARBA" id="ARBA00023134"/>
    </source>
</evidence>
<evidence type="ECO:0000313" key="8">
    <source>
        <dbReference type="EMBL" id="UUR07299.1"/>
    </source>
</evidence>
<dbReference type="NCBIfam" id="TIGR00231">
    <property type="entry name" value="small_GTP"/>
    <property type="match status" value="1"/>
</dbReference>
<keyword evidence="4 6" id="KW-0630">Potassium</keyword>
<keyword evidence="6" id="KW-0479">Metal-binding</keyword>
<evidence type="ECO:0000313" key="9">
    <source>
        <dbReference type="Proteomes" id="UP000831921"/>
    </source>
</evidence>
<dbReference type="InterPro" id="IPR006073">
    <property type="entry name" value="GTP-bd"/>
</dbReference>
<dbReference type="EMBL" id="CP097253">
    <property type="protein sequence ID" value="UUR07299.1"/>
    <property type="molecule type" value="Genomic_DNA"/>
</dbReference>
<dbReference type="Gene3D" id="3.40.50.300">
    <property type="entry name" value="P-loop containing nucleotide triphosphate hydrolases"/>
    <property type="match status" value="1"/>
</dbReference>
<dbReference type="CDD" id="cd14858">
    <property type="entry name" value="TrmE_N"/>
    <property type="match status" value="1"/>
</dbReference>
<feature type="binding site" evidence="6">
    <location>
        <position position="229"/>
    </location>
    <ligand>
        <name>Mg(2+)</name>
        <dbReference type="ChEBI" id="CHEBI:18420"/>
    </ligand>
</feature>
<evidence type="ECO:0000256" key="6">
    <source>
        <dbReference type="HAMAP-Rule" id="MF_00379"/>
    </source>
</evidence>
<dbReference type="PANTHER" id="PTHR42714:SF2">
    <property type="entry name" value="TRNA MODIFICATION GTPASE GTPBP3, MITOCHONDRIAL"/>
    <property type="match status" value="1"/>
</dbReference>
<organism evidence="8 9">
    <name type="scientific">Sphingomonas glaciei</name>
    <dbReference type="NCBI Taxonomy" id="2938948"/>
    <lineage>
        <taxon>Bacteria</taxon>
        <taxon>Pseudomonadati</taxon>
        <taxon>Pseudomonadota</taxon>
        <taxon>Alphaproteobacteria</taxon>
        <taxon>Sphingomonadales</taxon>
        <taxon>Sphingomonadaceae</taxon>
        <taxon>Sphingomonas</taxon>
    </lineage>
</organism>
<evidence type="ECO:0000256" key="3">
    <source>
        <dbReference type="ARBA" id="ARBA00022741"/>
    </source>
</evidence>
<keyword evidence="5 6" id="KW-0342">GTP-binding</keyword>
<protein>
    <recommendedName>
        <fullName evidence="6">tRNA modification GTPase MnmE</fullName>
        <ecNumber evidence="6">3.6.-.-</ecNumber>
    </recommendedName>
</protein>
<dbReference type="SUPFAM" id="SSF103025">
    <property type="entry name" value="Folate-binding domain"/>
    <property type="match status" value="1"/>
</dbReference>
<sequence>MTSDTIYALSSGALPAAIAIVRISGSLAEQATTRLAGNLPSPRQAGLRKLIGADGTPIDEALVLVFSAPHTATGEALVELHLHGGRAVVARLLRELSGIPGLREAEPGEFTRRALLNGRLDLTQAEGLADLLGAETEWQRRAAMDGAGGSIRRQVEDWRSRLILLSAQAEAAIDYVGDDDETALDLTHLVEQAGTLRTEWSRWLAQPPAELLQNGLKVVLAGPPNSGKSSLFNALVGSERAIVTAIPGTTRDVLEARLDFDGIPLILTDTAGLRSTDDAVERIGVKRAQQAQKGADLLLWLGDPASTPSGRSVLLIHARADERGPPPSGSIPTSVRTAGGSDELLNRLRETLRTLLPAADIALLNRRQRAALSKAEQALSAIRTHDIVIVADLLRQALSALDRLTGRTSTEDVLDGLFTRFCLGK</sequence>
<dbReference type="InterPro" id="IPR018948">
    <property type="entry name" value="GTP-bd_TrmE_N"/>
</dbReference>
<dbReference type="CDD" id="cd04164">
    <property type="entry name" value="trmE"/>
    <property type="match status" value="1"/>
</dbReference>
<keyword evidence="6" id="KW-0460">Magnesium</keyword>
<dbReference type="RefSeq" id="WP_249454935.1">
    <property type="nucleotide sequence ID" value="NZ_CP097253.1"/>
</dbReference>
<comment type="cofactor">
    <cofactor evidence="6">
        <name>K(+)</name>
        <dbReference type="ChEBI" id="CHEBI:29103"/>
    </cofactor>
    <text evidence="6">Binds 1 potassium ion per subunit.</text>
</comment>
<dbReference type="Pfam" id="PF10396">
    <property type="entry name" value="TrmE_N"/>
    <property type="match status" value="1"/>
</dbReference>
<dbReference type="GO" id="GO:0016787">
    <property type="term" value="F:hydrolase activity"/>
    <property type="evidence" value="ECO:0007669"/>
    <property type="project" value="UniProtKB-KW"/>
</dbReference>
<dbReference type="InterPro" id="IPR027368">
    <property type="entry name" value="MnmE_dom2"/>
</dbReference>
<dbReference type="Gene3D" id="3.30.1360.120">
    <property type="entry name" value="Probable tRNA modification gtpase trme, domain 1"/>
    <property type="match status" value="1"/>
</dbReference>
<keyword evidence="9" id="KW-1185">Reference proteome</keyword>
<dbReference type="PANTHER" id="PTHR42714">
    <property type="entry name" value="TRNA MODIFICATION GTPASE GTPBP3"/>
    <property type="match status" value="1"/>
</dbReference>
<dbReference type="InterPro" id="IPR005225">
    <property type="entry name" value="Small_GTP-bd"/>
</dbReference>
<keyword evidence="6 8" id="KW-0378">Hydrolase</keyword>
<dbReference type="EC" id="3.6.-.-" evidence="6"/>
<proteinExistence type="inferred from homology"/>
<keyword evidence="2 6" id="KW-0819">tRNA processing</keyword>
<dbReference type="InterPro" id="IPR031168">
    <property type="entry name" value="G_TrmE"/>
</dbReference>
<dbReference type="NCBIfam" id="NF003661">
    <property type="entry name" value="PRK05291.1-3"/>
    <property type="match status" value="1"/>
</dbReference>
<dbReference type="InterPro" id="IPR004520">
    <property type="entry name" value="GTPase_MnmE"/>
</dbReference>
<feature type="domain" description="TrmE-type G" evidence="7">
    <location>
        <begin position="215"/>
        <end position="353"/>
    </location>
</feature>
<comment type="function">
    <text evidence="6">Exhibits a very high intrinsic GTPase hydrolysis rate. Involved in the addition of a carboxymethylaminomethyl (cmnm) group at the wobble position (U34) of certain tRNAs, forming tRNA-cmnm(5)s(2)U34.</text>
</comment>
<comment type="caution">
    <text evidence="6">Lacks conserved residue(s) required for the propagation of feature annotation.</text>
</comment>
<feature type="binding site" evidence="6">
    <location>
        <position position="249"/>
    </location>
    <ligand>
        <name>K(+)</name>
        <dbReference type="ChEBI" id="CHEBI:29103"/>
    </ligand>
</feature>
<reference evidence="8 9" key="1">
    <citation type="submission" date="2022-05" db="EMBL/GenBank/DDBJ databases">
        <title>S8-45 Sphingomonas ultraviolaceadurans.</title>
        <authorList>
            <person name="Liu Y."/>
        </authorList>
    </citation>
    <scope>NUCLEOTIDE SEQUENCE [LARGE SCALE GENOMIC DNA]</scope>
    <source>
        <strain evidence="8 9">S8-45</strain>
    </source>
</reference>
<keyword evidence="3 6" id="KW-0547">Nucleotide-binding</keyword>
<dbReference type="Gene3D" id="1.20.120.430">
    <property type="entry name" value="tRNA modification GTPase MnmE domain 2"/>
    <property type="match status" value="2"/>
</dbReference>
<comment type="subunit">
    <text evidence="6">Homodimer. Heterotetramer of two MnmE and two MnmG subunits.</text>
</comment>
<feature type="binding site" evidence="6">
    <location>
        <position position="225"/>
    </location>
    <ligand>
        <name>K(+)</name>
        <dbReference type="ChEBI" id="CHEBI:29103"/>
    </ligand>
</feature>
<keyword evidence="6" id="KW-0963">Cytoplasm</keyword>
<evidence type="ECO:0000259" key="7">
    <source>
        <dbReference type="PROSITE" id="PS51709"/>
    </source>
</evidence>
<evidence type="ECO:0000256" key="2">
    <source>
        <dbReference type="ARBA" id="ARBA00022694"/>
    </source>
</evidence>
<feature type="binding site" evidence="6">
    <location>
        <begin position="244"/>
        <end position="250"/>
    </location>
    <ligand>
        <name>GTP</name>
        <dbReference type="ChEBI" id="CHEBI:37565"/>
    </ligand>
</feature>
<dbReference type="HAMAP" id="MF_00379">
    <property type="entry name" value="GTPase_MnmE"/>
    <property type="match status" value="1"/>
</dbReference>
<name>A0ABY5MS31_9SPHN</name>
<dbReference type="PROSITE" id="PS51709">
    <property type="entry name" value="G_TRME"/>
    <property type="match status" value="1"/>
</dbReference>
<dbReference type="Proteomes" id="UP000831921">
    <property type="component" value="Chromosome"/>
</dbReference>
<dbReference type="SUPFAM" id="SSF52540">
    <property type="entry name" value="P-loop containing nucleoside triphosphate hydrolases"/>
    <property type="match status" value="1"/>
</dbReference>
<evidence type="ECO:0000256" key="1">
    <source>
        <dbReference type="ARBA" id="ARBA00011043"/>
    </source>
</evidence>
<gene>
    <name evidence="6 8" type="primary">mnmE</name>
    <name evidence="6" type="synonym">trmE</name>
    <name evidence="8" type="ORF">M1K48_10140</name>
</gene>
<feature type="binding site" evidence="6">
    <location>
        <begin position="269"/>
        <end position="272"/>
    </location>
    <ligand>
        <name>GTP</name>
        <dbReference type="ChEBI" id="CHEBI:37565"/>
    </ligand>
</feature>
<feature type="binding site" evidence="6">
    <location>
        <position position="246"/>
    </location>
    <ligand>
        <name>K(+)</name>
        <dbReference type="ChEBI" id="CHEBI:29103"/>
    </ligand>
</feature>
<feature type="binding site" evidence="6">
    <location>
        <position position="250"/>
    </location>
    <ligand>
        <name>Mg(2+)</name>
        <dbReference type="ChEBI" id="CHEBI:18420"/>
    </ligand>
</feature>
<dbReference type="InterPro" id="IPR025867">
    <property type="entry name" value="MnmE_helical"/>
</dbReference>
<dbReference type="Pfam" id="PF12631">
    <property type="entry name" value="MnmE_helical"/>
    <property type="match status" value="1"/>
</dbReference>
<evidence type="ECO:0000256" key="4">
    <source>
        <dbReference type="ARBA" id="ARBA00022958"/>
    </source>
</evidence>
<dbReference type="Pfam" id="PF01926">
    <property type="entry name" value="MMR_HSR1"/>
    <property type="match status" value="1"/>
</dbReference>
<dbReference type="InterPro" id="IPR027417">
    <property type="entry name" value="P-loop_NTPase"/>
</dbReference>
<feature type="binding site" evidence="6">
    <location>
        <position position="22"/>
    </location>
    <ligand>
        <name>(6S)-5-formyl-5,6,7,8-tetrahydrofolate</name>
        <dbReference type="ChEBI" id="CHEBI:57457"/>
    </ligand>
</feature>
<feature type="binding site" evidence="6">
    <location>
        <position position="244"/>
    </location>
    <ligand>
        <name>K(+)</name>
        <dbReference type="ChEBI" id="CHEBI:29103"/>
    </ligand>
</feature>
<comment type="similarity">
    <text evidence="1 6">Belongs to the TRAFAC class TrmE-Era-EngA-EngB-Septin-like GTPase superfamily. TrmE GTPase family.</text>
</comment>
<feature type="binding site" evidence="6">
    <location>
        <begin position="225"/>
        <end position="230"/>
    </location>
    <ligand>
        <name>GTP</name>
        <dbReference type="ChEBI" id="CHEBI:37565"/>
    </ligand>
</feature>
<feature type="binding site" evidence="6">
    <location>
        <position position="79"/>
    </location>
    <ligand>
        <name>(6S)-5-formyl-5,6,7,8-tetrahydrofolate</name>
        <dbReference type="ChEBI" id="CHEBI:57457"/>
    </ligand>
</feature>
<comment type="subcellular location">
    <subcellularLocation>
        <location evidence="6">Cytoplasm</location>
    </subcellularLocation>
</comment>
<dbReference type="SUPFAM" id="SSF116878">
    <property type="entry name" value="TrmE connector domain"/>
    <property type="match status" value="1"/>
</dbReference>
<feature type="binding site" evidence="6">
    <location>
        <position position="425"/>
    </location>
    <ligand>
        <name>(6S)-5-formyl-5,6,7,8-tetrahydrofolate</name>
        <dbReference type="ChEBI" id="CHEBI:57457"/>
    </ligand>
</feature>
<feature type="binding site" evidence="6">
    <location>
        <position position="119"/>
    </location>
    <ligand>
        <name>(6S)-5-formyl-5,6,7,8-tetrahydrofolate</name>
        <dbReference type="ChEBI" id="CHEBI:57457"/>
    </ligand>
</feature>
<dbReference type="InterPro" id="IPR027266">
    <property type="entry name" value="TrmE/GcvT-like"/>
</dbReference>